<dbReference type="PANTHER" id="PTHR39639:SF1">
    <property type="entry name" value="DUF262 DOMAIN-CONTAINING PROTEIN"/>
    <property type="match status" value="1"/>
</dbReference>
<reference evidence="4" key="2">
    <citation type="submission" date="2015-01" db="EMBL/GenBank/DDBJ databases">
        <title>Evolutionary Origins and Diversification of the Mycorrhizal Mutualists.</title>
        <authorList>
            <consortium name="DOE Joint Genome Institute"/>
            <consortium name="Mycorrhizal Genomics Consortium"/>
            <person name="Kohler A."/>
            <person name="Kuo A."/>
            <person name="Nagy L.G."/>
            <person name="Floudas D."/>
            <person name="Copeland A."/>
            <person name="Barry K.W."/>
            <person name="Cichocki N."/>
            <person name="Veneault-Fourrey C."/>
            <person name="LaButti K."/>
            <person name="Lindquist E.A."/>
            <person name="Lipzen A."/>
            <person name="Lundell T."/>
            <person name="Morin E."/>
            <person name="Murat C."/>
            <person name="Riley R."/>
            <person name="Ohm R."/>
            <person name="Sun H."/>
            <person name="Tunlid A."/>
            <person name="Henrissat B."/>
            <person name="Grigoriev I.V."/>
            <person name="Hibbett D.S."/>
            <person name="Martin F."/>
        </authorList>
    </citation>
    <scope>NUCLEOTIDE SEQUENCE [LARGE SCALE GENOMIC DNA]</scope>
    <source>
        <strain evidence="4">F 1598</strain>
    </source>
</reference>
<feature type="region of interest" description="Disordered" evidence="1">
    <location>
        <begin position="373"/>
        <end position="454"/>
    </location>
</feature>
<dbReference type="InParanoid" id="A0A0C3FA10"/>
<dbReference type="Proteomes" id="UP000054166">
    <property type="component" value="Unassembled WGS sequence"/>
</dbReference>
<sequence>MYDSDSDLTEDDGDYRPSISSRSKKTGAAAQKQGGYRIKGVLKVPRPTTYTTQAIYEQIISSDINLEPEYQRDVVWPEAKQVGIIDSIFRNFYIPPVIFAVNQFEDGSETKTCIDGKQRLTSIHRFMDGLICHKDPFTNEKLWYKDVGTSGKGSKKKLLPEKYRRLFANKQIVCIEYQDITDDDEREIFQRVQLGMALTPAEKLQAISGPMPAFIRELNSTYLTEGGLVSETLDWDRSRGGDFRCLSQALQVIDKYSTNASSFGSMSQLEKWLTQSSEPTSEFREKIHNTYSVLRDLAHDKSLNKVFNTPTKMSPIEFIMISVLVAAHKDKLTPSQLSVAIGEMRAHARTEHVDIRMNTRVGKTMMKFIKEFKAGKSQGRDGGESAGSLAKAEKKRKRSEKLNVNEDEDVVMEPPPSPKDVRPPRTVQVPRKNSAPSASEATARSATGTPINGMSDRLAAIRAAKDKLASKSMPLPVVAPPVRQASLNPPTSSTKPKTESNPLESALMTRMNTSLSIASNRAPGPNGSDSSLPQSRHSSPRGRSRDRDKDRDRDRDRGIRGRSISSERSSRTRRPYDGTRDWDYKSHRGRDRQYSGSRKDTRDDHR</sequence>
<name>A0A0C3FA10_PILCF</name>
<feature type="region of interest" description="Disordered" evidence="1">
    <location>
        <begin position="471"/>
        <end position="606"/>
    </location>
</feature>
<feature type="domain" description="GmrSD restriction endonucleases N-terminal" evidence="2">
    <location>
        <begin position="58"/>
        <end position="206"/>
    </location>
</feature>
<dbReference type="HOGENOM" id="CLU_013023_2_2_1"/>
<feature type="compositionally biased region" description="Basic and acidic residues" evidence="1">
    <location>
        <begin position="568"/>
        <end position="606"/>
    </location>
</feature>
<evidence type="ECO:0000259" key="2">
    <source>
        <dbReference type="Pfam" id="PF03235"/>
    </source>
</evidence>
<proteinExistence type="predicted"/>
<keyword evidence="4" id="KW-1185">Reference proteome</keyword>
<dbReference type="AlphaFoldDB" id="A0A0C3FA10"/>
<evidence type="ECO:0000313" key="4">
    <source>
        <dbReference type="Proteomes" id="UP000054166"/>
    </source>
</evidence>
<dbReference type="STRING" id="765440.A0A0C3FA10"/>
<accession>A0A0C3FA10</accession>
<feature type="compositionally biased region" description="Polar residues" evidence="1">
    <location>
        <begin position="510"/>
        <end position="519"/>
    </location>
</feature>
<feature type="compositionally biased region" description="Basic and acidic residues" evidence="1">
    <location>
        <begin position="543"/>
        <end position="559"/>
    </location>
</feature>
<evidence type="ECO:0000256" key="1">
    <source>
        <dbReference type="SAM" id="MobiDB-lite"/>
    </source>
</evidence>
<feature type="region of interest" description="Disordered" evidence="1">
    <location>
        <begin position="1"/>
        <end position="31"/>
    </location>
</feature>
<feature type="compositionally biased region" description="Polar residues" evidence="1">
    <location>
        <begin position="434"/>
        <end position="452"/>
    </location>
</feature>
<gene>
    <name evidence="3" type="ORF">PILCRDRAFT_821276</name>
</gene>
<evidence type="ECO:0000313" key="3">
    <source>
        <dbReference type="EMBL" id="KIM81490.1"/>
    </source>
</evidence>
<organism evidence="3 4">
    <name type="scientific">Piloderma croceum (strain F 1598)</name>
    <dbReference type="NCBI Taxonomy" id="765440"/>
    <lineage>
        <taxon>Eukaryota</taxon>
        <taxon>Fungi</taxon>
        <taxon>Dikarya</taxon>
        <taxon>Basidiomycota</taxon>
        <taxon>Agaricomycotina</taxon>
        <taxon>Agaricomycetes</taxon>
        <taxon>Agaricomycetidae</taxon>
        <taxon>Atheliales</taxon>
        <taxon>Atheliaceae</taxon>
        <taxon>Piloderma</taxon>
    </lineage>
</organism>
<reference evidence="3 4" key="1">
    <citation type="submission" date="2014-04" db="EMBL/GenBank/DDBJ databases">
        <authorList>
            <consortium name="DOE Joint Genome Institute"/>
            <person name="Kuo A."/>
            <person name="Tarkka M."/>
            <person name="Buscot F."/>
            <person name="Kohler A."/>
            <person name="Nagy L.G."/>
            <person name="Floudas D."/>
            <person name="Copeland A."/>
            <person name="Barry K.W."/>
            <person name="Cichocki N."/>
            <person name="Veneault-Fourrey C."/>
            <person name="LaButti K."/>
            <person name="Lindquist E.A."/>
            <person name="Lipzen A."/>
            <person name="Lundell T."/>
            <person name="Morin E."/>
            <person name="Murat C."/>
            <person name="Sun H."/>
            <person name="Tunlid A."/>
            <person name="Henrissat B."/>
            <person name="Grigoriev I.V."/>
            <person name="Hibbett D.S."/>
            <person name="Martin F."/>
            <person name="Nordberg H.P."/>
            <person name="Cantor M.N."/>
            <person name="Hua S.X."/>
        </authorList>
    </citation>
    <scope>NUCLEOTIDE SEQUENCE [LARGE SCALE GENOMIC DNA]</scope>
    <source>
        <strain evidence="3 4">F 1598</strain>
    </source>
</reference>
<feature type="compositionally biased region" description="Polar residues" evidence="1">
    <location>
        <begin position="485"/>
        <end position="503"/>
    </location>
</feature>
<dbReference type="OrthoDB" id="5419821at2759"/>
<dbReference type="PANTHER" id="PTHR39639">
    <property type="entry name" value="CHROMOSOME 16, WHOLE GENOME SHOTGUN SEQUENCE"/>
    <property type="match status" value="1"/>
</dbReference>
<dbReference type="Pfam" id="PF03235">
    <property type="entry name" value="GmrSD_N"/>
    <property type="match status" value="1"/>
</dbReference>
<feature type="compositionally biased region" description="Acidic residues" evidence="1">
    <location>
        <begin position="1"/>
        <end position="13"/>
    </location>
</feature>
<dbReference type="EMBL" id="KN832998">
    <property type="protein sequence ID" value="KIM81490.1"/>
    <property type="molecule type" value="Genomic_DNA"/>
</dbReference>
<protein>
    <recommendedName>
        <fullName evidence="2">GmrSD restriction endonucleases N-terminal domain-containing protein</fullName>
    </recommendedName>
</protein>
<feature type="compositionally biased region" description="Basic and acidic residues" evidence="1">
    <location>
        <begin position="373"/>
        <end position="383"/>
    </location>
</feature>
<dbReference type="InterPro" id="IPR004919">
    <property type="entry name" value="GmrSD_N"/>
</dbReference>